<dbReference type="EMBL" id="VTER01000016">
    <property type="protein sequence ID" value="TYS42282.1"/>
    <property type="molecule type" value="Genomic_DNA"/>
</dbReference>
<feature type="chain" id="PRO_5022895253" evidence="2">
    <location>
        <begin position="26"/>
        <end position="190"/>
    </location>
</feature>
<feature type="transmembrane region" description="Helical" evidence="1">
    <location>
        <begin position="154"/>
        <end position="176"/>
    </location>
</feature>
<evidence type="ECO:0000256" key="2">
    <source>
        <dbReference type="SAM" id="SignalP"/>
    </source>
</evidence>
<dbReference type="AlphaFoldDB" id="A0A5D4QY64"/>
<keyword evidence="1" id="KW-0472">Membrane</keyword>
<comment type="caution">
    <text evidence="3">The sequence shown here is derived from an EMBL/GenBank/DDBJ whole genome shotgun (WGS) entry which is preliminary data.</text>
</comment>
<dbReference type="Proteomes" id="UP000322139">
    <property type="component" value="Unassembled WGS sequence"/>
</dbReference>
<organism evidence="3 4">
    <name type="scientific">Bacillus infantis</name>
    <dbReference type="NCBI Taxonomy" id="324767"/>
    <lineage>
        <taxon>Bacteria</taxon>
        <taxon>Bacillati</taxon>
        <taxon>Bacillota</taxon>
        <taxon>Bacilli</taxon>
        <taxon>Bacillales</taxon>
        <taxon>Bacillaceae</taxon>
        <taxon>Bacillus</taxon>
    </lineage>
</organism>
<keyword evidence="1" id="KW-1133">Transmembrane helix</keyword>
<feature type="signal peptide" evidence="2">
    <location>
        <begin position="1"/>
        <end position="25"/>
    </location>
</feature>
<evidence type="ECO:0000313" key="4">
    <source>
        <dbReference type="Proteomes" id="UP000322139"/>
    </source>
</evidence>
<sequence>MKRMRIGLPAALLTACLLFAWNWPAASTPNEMQEFKGALEDHMQSTVHYYHEDSAEIKDFITMDGDVVKIIQTDDSATPENEEKIEEYSTKIAVAFTEFELKRDSIFFFKKREMYYYDLEKKEFLSSVHVMGNSGVEQFFKEYMHDFTKVLTPASLALLLLLLSAIIMVPVLIMIFHNKSRSVSGTAGQT</sequence>
<protein>
    <submittedName>
        <fullName evidence="3">Uncharacterized protein</fullName>
    </submittedName>
</protein>
<name>A0A5D4QY64_9BACI</name>
<proteinExistence type="predicted"/>
<dbReference type="PROSITE" id="PS51257">
    <property type="entry name" value="PROKAR_LIPOPROTEIN"/>
    <property type="match status" value="1"/>
</dbReference>
<dbReference type="RefSeq" id="WP_148976896.1">
    <property type="nucleotide sequence ID" value="NZ_VTER01000016.1"/>
</dbReference>
<accession>A0A5D4QY64</accession>
<gene>
    <name evidence="3" type="ORF">FZD51_23180</name>
</gene>
<keyword evidence="2" id="KW-0732">Signal</keyword>
<keyword evidence="1" id="KW-0812">Transmembrane</keyword>
<evidence type="ECO:0000256" key="1">
    <source>
        <dbReference type="SAM" id="Phobius"/>
    </source>
</evidence>
<reference evidence="3 4" key="1">
    <citation type="submission" date="2019-08" db="EMBL/GenBank/DDBJ databases">
        <title>Bacillus genomes from the desert of Cuatro Cienegas, Coahuila.</title>
        <authorList>
            <person name="Olmedo-Alvarez G."/>
        </authorList>
    </citation>
    <scope>NUCLEOTIDE SEQUENCE [LARGE SCALE GENOMIC DNA]</scope>
    <source>
        <strain evidence="3 4">CH446_14T</strain>
    </source>
</reference>
<evidence type="ECO:0000313" key="3">
    <source>
        <dbReference type="EMBL" id="TYS42282.1"/>
    </source>
</evidence>